<accession>A0A2U8FE50</accession>
<gene>
    <name evidence="6" type="ORF">CDV25_04460</name>
</gene>
<name>A0A2U8FE50_9HELI</name>
<dbReference type="GO" id="GO:0043139">
    <property type="term" value="F:5'-3' DNA helicase activity"/>
    <property type="evidence" value="ECO:0007669"/>
    <property type="project" value="TreeGrafter"/>
</dbReference>
<dbReference type="GO" id="GO:0005524">
    <property type="term" value="F:ATP binding"/>
    <property type="evidence" value="ECO:0007669"/>
    <property type="project" value="UniProtKB-KW"/>
</dbReference>
<dbReference type="InterPro" id="IPR027417">
    <property type="entry name" value="P-loop_NTPase"/>
</dbReference>
<keyword evidence="2" id="KW-0378">Hydrolase</keyword>
<proteinExistence type="predicted"/>
<dbReference type="Pfam" id="PF13087">
    <property type="entry name" value="AAA_12"/>
    <property type="match status" value="1"/>
</dbReference>
<keyword evidence="1" id="KW-0547">Nucleotide-binding</keyword>
<dbReference type="SUPFAM" id="SSF52540">
    <property type="entry name" value="P-loop containing nucleoside triphosphate hydrolases"/>
    <property type="match status" value="1"/>
</dbReference>
<dbReference type="InterPro" id="IPR041679">
    <property type="entry name" value="DNA2/NAM7-like_C"/>
</dbReference>
<evidence type="ECO:0000313" key="7">
    <source>
        <dbReference type="Proteomes" id="UP000244890"/>
    </source>
</evidence>
<dbReference type="PANTHER" id="PTHR43788:SF8">
    <property type="entry name" value="DNA-BINDING PROTEIN SMUBP-2"/>
    <property type="match status" value="1"/>
</dbReference>
<keyword evidence="4" id="KW-0067">ATP-binding</keyword>
<dbReference type="PANTHER" id="PTHR43788">
    <property type="entry name" value="DNA2/NAM7 HELICASE FAMILY MEMBER"/>
    <property type="match status" value="1"/>
</dbReference>
<dbReference type="Proteomes" id="UP000244890">
    <property type="component" value="Chromosome"/>
</dbReference>
<keyword evidence="3" id="KW-0347">Helicase</keyword>
<dbReference type="Gene3D" id="3.40.50.300">
    <property type="entry name" value="P-loop containing nucleotide triphosphate hydrolases"/>
    <property type="match status" value="1"/>
</dbReference>
<protein>
    <recommendedName>
        <fullName evidence="5">DNA2/NAM7 helicase-like C-terminal domain-containing protein</fullName>
    </recommendedName>
</protein>
<dbReference type="EMBL" id="CP021886">
    <property type="protein sequence ID" value="AWI34107.1"/>
    <property type="molecule type" value="Genomic_DNA"/>
</dbReference>
<evidence type="ECO:0000256" key="1">
    <source>
        <dbReference type="ARBA" id="ARBA00022741"/>
    </source>
</evidence>
<evidence type="ECO:0000259" key="5">
    <source>
        <dbReference type="Pfam" id="PF13087"/>
    </source>
</evidence>
<dbReference type="KEGG" id="had:CDV25_04460"/>
<dbReference type="GO" id="GO:0016787">
    <property type="term" value="F:hydrolase activity"/>
    <property type="evidence" value="ECO:0007669"/>
    <property type="project" value="UniProtKB-KW"/>
</dbReference>
<evidence type="ECO:0000313" key="6">
    <source>
        <dbReference type="EMBL" id="AWI34107.1"/>
    </source>
</evidence>
<dbReference type="OrthoDB" id="5329786at2"/>
<evidence type="ECO:0000256" key="4">
    <source>
        <dbReference type="ARBA" id="ARBA00022840"/>
    </source>
</evidence>
<evidence type="ECO:0000256" key="2">
    <source>
        <dbReference type="ARBA" id="ARBA00022801"/>
    </source>
</evidence>
<reference evidence="6 7" key="1">
    <citation type="submission" date="2017-06" db="EMBL/GenBank/DDBJ databases">
        <title>Complete genome of Helicobacter apodemus.</title>
        <authorList>
            <person name="Cho S."/>
        </authorList>
    </citation>
    <scope>NUCLEOTIDE SEQUENCE [LARGE SCALE GENOMIC DNA]</scope>
    <source>
        <strain evidence="7">SNUVETPUB-15-01</strain>
    </source>
</reference>
<feature type="domain" description="DNA2/NAM7 helicase-like C-terminal" evidence="5">
    <location>
        <begin position="1"/>
        <end position="86"/>
    </location>
</feature>
<sequence length="99" mass="11167">MNHCNAKIIERTLKRLKEKINPDSIQDIGIITPYKAKADLLKNKLKSIRNNFKDSNIGLDIGTVDSFQGSDRDIIIYDCVCSSKGKNSKQSQRQRKGAD</sequence>
<dbReference type="AlphaFoldDB" id="A0A2U8FE50"/>
<evidence type="ECO:0000256" key="3">
    <source>
        <dbReference type="ARBA" id="ARBA00022806"/>
    </source>
</evidence>
<organism evidence="6 7">
    <name type="scientific">Helicobacter apodemus</name>
    <dbReference type="NCBI Taxonomy" id="135569"/>
    <lineage>
        <taxon>Bacteria</taxon>
        <taxon>Pseudomonadati</taxon>
        <taxon>Campylobacterota</taxon>
        <taxon>Epsilonproteobacteria</taxon>
        <taxon>Campylobacterales</taxon>
        <taxon>Helicobacteraceae</taxon>
        <taxon>Helicobacter</taxon>
    </lineage>
</organism>
<dbReference type="InterPro" id="IPR050534">
    <property type="entry name" value="Coronavir_polyprotein_1ab"/>
</dbReference>